<reference evidence="4" key="1">
    <citation type="submission" date="2023-07" db="EMBL/GenBank/DDBJ databases">
        <title>A chromosome-level genome assembly of Lolium multiflorum.</title>
        <authorList>
            <person name="Chen Y."/>
            <person name="Copetti D."/>
            <person name="Kolliker R."/>
            <person name="Studer B."/>
        </authorList>
    </citation>
    <scope>NUCLEOTIDE SEQUENCE</scope>
    <source>
        <strain evidence="4">02402/16</strain>
        <tissue evidence="4">Leaf</tissue>
    </source>
</reference>
<keyword evidence="1" id="KW-0677">Repeat</keyword>
<keyword evidence="5" id="KW-1185">Reference proteome</keyword>
<dbReference type="InterPro" id="IPR011990">
    <property type="entry name" value="TPR-like_helical_dom_sf"/>
</dbReference>
<evidence type="ECO:0000256" key="1">
    <source>
        <dbReference type="ARBA" id="ARBA00022737"/>
    </source>
</evidence>
<dbReference type="PANTHER" id="PTHR47926">
    <property type="entry name" value="PENTATRICOPEPTIDE REPEAT-CONTAINING PROTEIN"/>
    <property type="match status" value="1"/>
</dbReference>
<sequence length="347" mass="37879">MSLAAAQLRQLHAHLLTSSTHLANRFLPKNFSARPPPLPVPSPSSPRLRRILTAFLPHNYTFSFLLTAVATSPAPPSSKRRLVCSLHALAVALGWDAHAYAARSHLASARRVFNDACSLTSLVTAYARAGQLDEACALFDRMPRRTPVTWSAMLSSYVVAVGFTYALEVFDWMLRAHVRHNRAAVVGALAACGALRALEQGHWVHALLASPKRSGLDEVVATALVDMYVNCGSLEAATQVFAAMPEHERDVFAYMAMIFRLSDHDRCREVVDLFGQMQDRGVLPHEVTFICVHGVEPGVEHYGSMVDVLGRTGQLAEDVGVTRAMPMSGRRPGSVRGLDLAVRSGLY</sequence>
<dbReference type="Proteomes" id="UP001231189">
    <property type="component" value="Unassembled WGS sequence"/>
</dbReference>
<keyword evidence="2" id="KW-0809">Transit peptide</keyword>
<evidence type="ECO:0008006" key="6">
    <source>
        <dbReference type="Google" id="ProtNLM"/>
    </source>
</evidence>
<dbReference type="Gene3D" id="1.25.40.10">
    <property type="entry name" value="Tetratricopeptide repeat domain"/>
    <property type="match status" value="2"/>
</dbReference>
<dbReference type="EMBL" id="JAUUTY010000005">
    <property type="protein sequence ID" value="KAK1628764.1"/>
    <property type="molecule type" value="Genomic_DNA"/>
</dbReference>
<dbReference type="InterPro" id="IPR002885">
    <property type="entry name" value="PPR_rpt"/>
</dbReference>
<dbReference type="GO" id="GO:0003723">
    <property type="term" value="F:RNA binding"/>
    <property type="evidence" value="ECO:0007669"/>
    <property type="project" value="InterPro"/>
</dbReference>
<feature type="repeat" description="PPR" evidence="3">
    <location>
        <begin position="115"/>
        <end position="145"/>
    </location>
</feature>
<feature type="repeat" description="PPR" evidence="3">
    <location>
        <begin position="250"/>
        <end position="284"/>
    </location>
</feature>
<comment type="caution">
    <text evidence="4">The sequence shown here is derived from an EMBL/GenBank/DDBJ whole genome shotgun (WGS) entry which is preliminary data.</text>
</comment>
<evidence type="ECO:0000256" key="3">
    <source>
        <dbReference type="PROSITE-ProRule" id="PRU00708"/>
    </source>
</evidence>
<organism evidence="4 5">
    <name type="scientific">Lolium multiflorum</name>
    <name type="common">Italian ryegrass</name>
    <name type="synonym">Lolium perenne subsp. multiflorum</name>
    <dbReference type="NCBI Taxonomy" id="4521"/>
    <lineage>
        <taxon>Eukaryota</taxon>
        <taxon>Viridiplantae</taxon>
        <taxon>Streptophyta</taxon>
        <taxon>Embryophyta</taxon>
        <taxon>Tracheophyta</taxon>
        <taxon>Spermatophyta</taxon>
        <taxon>Magnoliopsida</taxon>
        <taxon>Liliopsida</taxon>
        <taxon>Poales</taxon>
        <taxon>Poaceae</taxon>
        <taxon>BOP clade</taxon>
        <taxon>Pooideae</taxon>
        <taxon>Poodae</taxon>
        <taxon>Poeae</taxon>
        <taxon>Poeae Chloroplast Group 2 (Poeae type)</taxon>
        <taxon>Loliodinae</taxon>
        <taxon>Loliinae</taxon>
        <taxon>Lolium</taxon>
    </lineage>
</organism>
<evidence type="ECO:0000256" key="2">
    <source>
        <dbReference type="ARBA" id="ARBA00022946"/>
    </source>
</evidence>
<dbReference type="NCBIfam" id="TIGR00756">
    <property type="entry name" value="PPR"/>
    <property type="match status" value="1"/>
</dbReference>
<name>A0AAD8RPL2_LOLMU</name>
<accession>A0AAD8RPL2</accession>
<dbReference type="PANTHER" id="PTHR47926:SF416">
    <property type="entry name" value="(WILD MALAYSIAN BANANA) HYPOTHETICAL PROTEIN"/>
    <property type="match status" value="1"/>
</dbReference>
<dbReference type="AlphaFoldDB" id="A0AAD8RPL2"/>
<dbReference type="InterPro" id="IPR046960">
    <property type="entry name" value="PPR_At4g14850-like_plant"/>
</dbReference>
<protein>
    <recommendedName>
        <fullName evidence="6">Pentatricopeptide repeat-containing protein</fullName>
    </recommendedName>
</protein>
<dbReference type="Pfam" id="PF01535">
    <property type="entry name" value="PPR"/>
    <property type="match status" value="3"/>
</dbReference>
<gene>
    <name evidence="4" type="ORF">QYE76_003079</name>
</gene>
<proteinExistence type="predicted"/>
<evidence type="ECO:0000313" key="5">
    <source>
        <dbReference type="Proteomes" id="UP001231189"/>
    </source>
</evidence>
<dbReference type="PROSITE" id="PS51375">
    <property type="entry name" value="PPR"/>
    <property type="match status" value="2"/>
</dbReference>
<evidence type="ECO:0000313" key="4">
    <source>
        <dbReference type="EMBL" id="KAK1628764.1"/>
    </source>
</evidence>
<dbReference type="GO" id="GO:0009451">
    <property type="term" value="P:RNA modification"/>
    <property type="evidence" value="ECO:0007669"/>
    <property type="project" value="InterPro"/>
</dbReference>